<evidence type="ECO:0000313" key="2">
    <source>
        <dbReference type="Proteomes" id="UP000740883"/>
    </source>
</evidence>
<feature type="non-terminal residue" evidence="1">
    <location>
        <position position="1"/>
    </location>
</feature>
<name>A0A9P6GUB9_9MICR</name>
<dbReference type="OrthoDB" id="407598at2759"/>
<dbReference type="EMBL" id="SBJO01001729">
    <property type="protein sequence ID" value="KAF9742132.1"/>
    <property type="molecule type" value="Genomic_DNA"/>
</dbReference>
<dbReference type="AlphaFoldDB" id="A0A9P6GUB9"/>
<organism evidence="1 2">
    <name type="scientific">Nosema granulosis</name>
    <dbReference type="NCBI Taxonomy" id="83296"/>
    <lineage>
        <taxon>Eukaryota</taxon>
        <taxon>Fungi</taxon>
        <taxon>Fungi incertae sedis</taxon>
        <taxon>Microsporidia</taxon>
        <taxon>Nosematidae</taxon>
        <taxon>Nosema</taxon>
    </lineage>
</organism>
<evidence type="ECO:0000313" key="1">
    <source>
        <dbReference type="EMBL" id="KAF9742132.1"/>
    </source>
</evidence>
<comment type="caution">
    <text evidence="1">The sequence shown here is derived from an EMBL/GenBank/DDBJ whole genome shotgun (WGS) entry which is preliminary data.</text>
</comment>
<protein>
    <submittedName>
        <fullName evidence="1">Uncharacterized protein</fullName>
    </submittedName>
</protein>
<reference evidence="1 2" key="1">
    <citation type="journal article" date="2020" name="Genome Biol. Evol.">
        <title>Comparative genomics of strictly vertically transmitted, feminizing microsporidia endosymbionts of amphipod crustaceans.</title>
        <authorList>
            <person name="Cormier A."/>
            <person name="Chebbi M.A."/>
            <person name="Giraud I."/>
            <person name="Wattier R."/>
            <person name="Teixeira M."/>
            <person name="Gilbert C."/>
            <person name="Rigaud T."/>
            <person name="Cordaux R."/>
        </authorList>
    </citation>
    <scope>NUCLEOTIDE SEQUENCE [LARGE SCALE GENOMIC DNA]</scope>
    <source>
        <strain evidence="1 2">Ou3-Ou53</strain>
    </source>
</reference>
<sequence>YVLQFADTKILDYQEELEVNKKFRNMGYQEWKGRMLAKFDKGLTKKEYLRCCQRKDELCFEYFTRMAYEGRKIIEDEELIFEISLLGIKRYKEEIELLAMHFQEISEEFLEKVRKLEEIKKDAWKRRQDSKLASNQNKFKERSPLPQKMVNNVEDIKDIIKENYVYLYN</sequence>
<accession>A0A9P6GUB9</accession>
<keyword evidence="2" id="KW-1185">Reference proteome</keyword>
<proteinExistence type="predicted"/>
<feature type="non-terminal residue" evidence="1">
    <location>
        <position position="169"/>
    </location>
</feature>
<gene>
    <name evidence="1" type="ORF">NGRA_3633</name>
</gene>
<dbReference type="Proteomes" id="UP000740883">
    <property type="component" value="Unassembled WGS sequence"/>
</dbReference>